<dbReference type="EMBL" id="MKIQ01000027">
    <property type="protein sequence ID" value="OFI46653.1"/>
    <property type="molecule type" value="Genomic_DNA"/>
</dbReference>
<keyword evidence="3" id="KW-1185">Reference proteome</keyword>
<protein>
    <recommendedName>
        <fullName evidence="1">HTH cro/C1-type domain-containing protein</fullName>
    </recommendedName>
</protein>
<dbReference type="RefSeq" id="WP_070787786.1">
    <property type="nucleotide sequence ID" value="NZ_MKIQ01000027.1"/>
</dbReference>
<dbReference type="OrthoDB" id="2937982at2"/>
<dbReference type="Proteomes" id="UP000177273">
    <property type="component" value="Unassembled WGS sequence"/>
</dbReference>
<dbReference type="AlphaFoldDB" id="A0A9Q5JGE7"/>
<feature type="domain" description="HTH cro/C1-type" evidence="1">
    <location>
        <begin position="5"/>
        <end position="50"/>
    </location>
</feature>
<gene>
    <name evidence="2" type="ORF">BG262_02290</name>
</gene>
<evidence type="ECO:0000313" key="2">
    <source>
        <dbReference type="EMBL" id="OFI46653.1"/>
    </source>
</evidence>
<name>A0A9Q5JGE7_9LACT</name>
<dbReference type="InterPro" id="IPR001387">
    <property type="entry name" value="Cro/C1-type_HTH"/>
</dbReference>
<sequence>MKNVLDIYLKENNTNRYEVAKRANISEQTLSKASKRDPETYTAKTLIAIGKGIGATAGQVLDNLLAIRDSGKLYHATNISELRQKVREQEDEFILEGDYKELIQKIKTSIDFEDKYVRNDFIFPVFEYEGSALFRVLKNNSSTKDEKVIKKLEKDIVNSYKIKILNDSETLFRLKD</sequence>
<evidence type="ECO:0000313" key="3">
    <source>
        <dbReference type="Proteomes" id="UP000177273"/>
    </source>
</evidence>
<comment type="caution">
    <text evidence="2">The sequence shown here is derived from an EMBL/GenBank/DDBJ whole genome shotgun (WGS) entry which is preliminary data.</text>
</comment>
<reference evidence="3" key="1">
    <citation type="submission" date="2016-09" db="EMBL/GenBank/DDBJ databases">
        <title>Draft genome sequence of a novel species of the family Streptococcaceae isolated from flowers.</title>
        <authorList>
            <person name="Chuah L.-O."/>
            <person name="Yap K.-P."/>
            <person name="Thong K.L."/>
            <person name="Liong M.T."/>
            <person name="Ahmad R."/>
            <person name="Rusul G."/>
        </authorList>
    </citation>
    <scope>NUCLEOTIDE SEQUENCE [LARGE SCALE GENOMIC DNA]</scope>
    <source>
        <strain evidence="3">HibF3</strain>
    </source>
</reference>
<accession>A0A9Q5JGE7</accession>
<organism evidence="2 3">
    <name type="scientific">Floricoccus penangensis</name>
    <dbReference type="NCBI Taxonomy" id="1859475"/>
    <lineage>
        <taxon>Bacteria</taxon>
        <taxon>Bacillati</taxon>
        <taxon>Bacillota</taxon>
        <taxon>Bacilli</taxon>
        <taxon>Lactobacillales</taxon>
        <taxon>Streptococcaceae</taxon>
        <taxon>Floricoccus</taxon>
    </lineage>
</organism>
<dbReference type="Pfam" id="PF13443">
    <property type="entry name" value="HTH_26"/>
    <property type="match status" value="1"/>
</dbReference>
<proteinExistence type="predicted"/>
<evidence type="ECO:0000259" key="1">
    <source>
        <dbReference type="Pfam" id="PF13443"/>
    </source>
</evidence>